<dbReference type="CDD" id="cd04301">
    <property type="entry name" value="NAT_SF"/>
    <property type="match status" value="1"/>
</dbReference>
<reference evidence="7" key="1">
    <citation type="journal article" date="2020" name="mSystems">
        <title>Genome- and Community-Level Interaction Insights into Carbon Utilization and Element Cycling Functions of Hydrothermarchaeota in Hydrothermal Sediment.</title>
        <authorList>
            <person name="Zhou Z."/>
            <person name="Liu Y."/>
            <person name="Xu W."/>
            <person name="Pan J."/>
            <person name="Luo Z.H."/>
            <person name="Li M."/>
        </authorList>
    </citation>
    <scope>NUCLEOTIDE SEQUENCE [LARGE SCALE GENOMIC DNA]</scope>
    <source>
        <strain evidence="7">SpSt-186</strain>
    </source>
</reference>
<evidence type="ECO:0000259" key="6">
    <source>
        <dbReference type="PROSITE" id="PS51186"/>
    </source>
</evidence>
<dbReference type="InterPro" id="IPR016181">
    <property type="entry name" value="Acyl_CoA_acyltransferase"/>
</dbReference>
<evidence type="ECO:0000313" key="7">
    <source>
        <dbReference type="EMBL" id="HEQ88920.1"/>
    </source>
</evidence>
<dbReference type="NCBIfam" id="TIGR01575">
    <property type="entry name" value="rimI"/>
    <property type="match status" value="1"/>
</dbReference>
<keyword evidence="3 7" id="KW-0808">Transferase</keyword>
<dbReference type="GO" id="GO:0008080">
    <property type="term" value="F:N-acetyltransferase activity"/>
    <property type="evidence" value="ECO:0007669"/>
    <property type="project" value="InterPro"/>
</dbReference>
<sequence length="200" mass="22316">MQNTGRSAFGAGSAAGKPGQQHPGAQLRGSLPGLEGTLMAALPEPFVWREPHFSDLPAVAELEALVFPDPWPQALFASEVGQPERFQRLVFAPSGELAAYLFACWQVDELHILKVATHPRYQGMGLATALLNAAQEEAERRRGIGLTLEVRVSNQRAINLYRYLGYRIIGRRPRYYQNGEDALVMYRQVRPTIFQKLGLR</sequence>
<dbReference type="InterPro" id="IPR050680">
    <property type="entry name" value="YpeA/RimI_acetyltransf"/>
</dbReference>
<evidence type="ECO:0000256" key="3">
    <source>
        <dbReference type="ARBA" id="ARBA00022679"/>
    </source>
</evidence>
<evidence type="ECO:0000256" key="4">
    <source>
        <dbReference type="ARBA" id="ARBA00023315"/>
    </source>
</evidence>
<dbReference type="PANTHER" id="PTHR43420">
    <property type="entry name" value="ACETYLTRANSFERASE"/>
    <property type="match status" value="1"/>
</dbReference>
<feature type="domain" description="N-acetyltransferase" evidence="6">
    <location>
        <begin position="46"/>
        <end position="190"/>
    </location>
</feature>
<feature type="region of interest" description="Disordered" evidence="5">
    <location>
        <begin position="1"/>
        <end position="29"/>
    </location>
</feature>
<organism evidence="7">
    <name type="scientific">Thermoanaerobaculum aquaticum</name>
    <dbReference type="NCBI Taxonomy" id="1312852"/>
    <lineage>
        <taxon>Bacteria</taxon>
        <taxon>Pseudomonadati</taxon>
        <taxon>Acidobacteriota</taxon>
        <taxon>Thermoanaerobaculia</taxon>
        <taxon>Thermoanaerobaculales</taxon>
        <taxon>Thermoanaerobaculaceae</taxon>
        <taxon>Thermoanaerobaculum</taxon>
    </lineage>
</organism>
<keyword evidence="2" id="KW-0963">Cytoplasm</keyword>
<dbReference type="InterPro" id="IPR000182">
    <property type="entry name" value="GNAT_dom"/>
</dbReference>
<evidence type="ECO:0000256" key="5">
    <source>
        <dbReference type="SAM" id="MobiDB-lite"/>
    </source>
</evidence>
<keyword evidence="4" id="KW-0012">Acyltransferase</keyword>
<dbReference type="SUPFAM" id="SSF55729">
    <property type="entry name" value="Acyl-CoA N-acyltransferases (Nat)"/>
    <property type="match status" value="1"/>
</dbReference>
<name>A0A7V1ZIU9_9BACT</name>
<accession>A0A7V1ZIU9</accession>
<comment type="caution">
    <text evidence="7">The sequence shown here is derived from an EMBL/GenBank/DDBJ whole genome shotgun (WGS) entry which is preliminary data.</text>
</comment>
<dbReference type="PROSITE" id="PS51186">
    <property type="entry name" value="GNAT"/>
    <property type="match status" value="1"/>
</dbReference>
<gene>
    <name evidence="7" type="primary">rimI</name>
    <name evidence="7" type="ORF">ENP06_05870</name>
</gene>
<evidence type="ECO:0000256" key="1">
    <source>
        <dbReference type="ARBA" id="ARBA00005395"/>
    </source>
</evidence>
<protein>
    <submittedName>
        <fullName evidence="7">Ribosomal-protein-alanine N-acetyltransferase</fullName>
    </submittedName>
</protein>
<dbReference type="InterPro" id="IPR006464">
    <property type="entry name" value="AcTrfase_RimI/Ard1"/>
</dbReference>
<dbReference type="PANTHER" id="PTHR43420:SF12">
    <property type="entry name" value="N-ACETYLTRANSFERASE DOMAIN-CONTAINING PROTEIN"/>
    <property type="match status" value="1"/>
</dbReference>
<dbReference type="EMBL" id="DSHW01000442">
    <property type="protein sequence ID" value="HEQ88920.1"/>
    <property type="molecule type" value="Genomic_DNA"/>
</dbReference>
<evidence type="ECO:0000256" key="2">
    <source>
        <dbReference type="ARBA" id="ARBA00022490"/>
    </source>
</evidence>
<feature type="compositionally biased region" description="Low complexity" evidence="5">
    <location>
        <begin position="1"/>
        <end position="16"/>
    </location>
</feature>
<dbReference type="Gene3D" id="3.40.630.30">
    <property type="match status" value="1"/>
</dbReference>
<dbReference type="Pfam" id="PF00583">
    <property type="entry name" value="Acetyltransf_1"/>
    <property type="match status" value="1"/>
</dbReference>
<comment type="similarity">
    <text evidence="1">Belongs to the acetyltransferase family. RimI subfamily.</text>
</comment>
<dbReference type="AlphaFoldDB" id="A0A7V1ZIU9"/>
<proteinExistence type="inferred from homology"/>